<keyword evidence="6" id="KW-1015">Disulfide bond</keyword>
<reference evidence="8" key="1">
    <citation type="journal article" date="2014" name="BMC Genomics">
        <title>Characterizing the developmental transcriptome of the oriental fruit fly, Bactrocera dorsalis (Diptera: Tephritidae) through comparative genomic analysis with Drosophila melanogaster utilizing modENCODE datasets.</title>
        <authorList>
            <person name="Geib S.M."/>
            <person name="Calla B."/>
            <person name="Hall B."/>
            <person name="Hou S."/>
            <person name="Manoukis N.C."/>
        </authorList>
    </citation>
    <scope>NUCLEOTIDE SEQUENCE</scope>
    <source>
        <strain evidence="8">Punador</strain>
    </source>
</reference>
<dbReference type="AlphaFoldDB" id="A0A034W4W1"/>
<evidence type="ECO:0000256" key="3">
    <source>
        <dbReference type="ARBA" id="ARBA00022692"/>
    </source>
</evidence>
<dbReference type="InterPro" id="IPR000301">
    <property type="entry name" value="Tetraspanin_animals"/>
</dbReference>
<keyword evidence="4 7" id="KW-1133">Transmembrane helix</keyword>
<dbReference type="PANTHER" id="PTHR19282:SF551">
    <property type="entry name" value="RE08073P-RELATED"/>
    <property type="match status" value="1"/>
</dbReference>
<organism evidence="8">
    <name type="scientific">Bactrocera dorsalis</name>
    <name type="common">Oriental fruit fly</name>
    <name type="synonym">Dacus dorsalis</name>
    <dbReference type="NCBI Taxonomy" id="27457"/>
    <lineage>
        <taxon>Eukaryota</taxon>
        <taxon>Metazoa</taxon>
        <taxon>Ecdysozoa</taxon>
        <taxon>Arthropoda</taxon>
        <taxon>Hexapoda</taxon>
        <taxon>Insecta</taxon>
        <taxon>Pterygota</taxon>
        <taxon>Neoptera</taxon>
        <taxon>Endopterygota</taxon>
        <taxon>Diptera</taxon>
        <taxon>Brachycera</taxon>
        <taxon>Muscomorpha</taxon>
        <taxon>Tephritoidea</taxon>
        <taxon>Tephritidae</taxon>
        <taxon>Bactrocera</taxon>
        <taxon>Bactrocera</taxon>
    </lineage>
</organism>
<evidence type="ECO:0000256" key="1">
    <source>
        <dbReference type="ARBA" id="ARBA00004141"/>
    </source>
</evidence>
<dbReference type="InterPro" id="IPR018499">
    <property type="entry name" value="Tetraspanin/Peripherin"/>
</dbReference>
<dbReference type="PANTHER" id="PTHR19282">
    <property type="entry name" value="TETRASPANIN"/>
    <property type="match status" value="1"/>
</dbReference>
<dbReference type="GO" id="GO:0005886">
    <property type="term" value="C:plasma membrane"/>
    <property type="evidence" value="ECO:0007669"/>
    <property type="project" value="TreeGrafter"/>
</dbReference>
<dbReference type="CDD" id="cd03127">
    <property type="entry name" value="tetraspanin_LEL"/>
    <property type="match status" value="1"/>
</dbReference>
<dbReference type="Pfam" id="PF00335">
    <property type="entry name" value="Tetraspanin"/>
    <property type="match status" value="1"/>
</dbReference>
<comment type="subcellular location">
    <subcellularLocation>
        <location evidence="1 7">Membrane</location>
        <topology evidence="1 7">Multi-pass membrane protein</topology>
    </subcellularLocation>
</comment>
<comment type="similarity">
    <text evidence="2 7">Belongs to the tetraspanin (TM4SF) family.</text>
</comment>
<dbReference type="EMBL" id="GAKP01009610">
    <property type="protein sequence ID" value="JAC49342.1"/>
    <property type="molecule type" value="Transcribed_RNA"/>
</dbReference>
<proteinExistence type="inferred from homology"/>
<name>A0A034W4W1_BACDO</name>
<feature type="transmembrane region" description="Helical" evidence="7">
    <location>
        <begin position="24"/>
        <end position="49"/>
    </location>
</feature>
<keyword evidence="5 7" id="KW-0472">Membrane</keyword>
<evidence type="ECO:0000256" key="5">
    <source>
        <dbReference type="ARBA" id="ARBA00023136"/>
    </source>
</evidence>
<feature type="disulfide bond" evidence="6">
    <location>
        <begin position="153"/>
        <end position="173"/>
    </location>
</feature>
<dbReference type="PIRSF" id="PIRSF002419">
    <property type="entry name" value="Tetraspanin"/>
    <property type="match status" value="1"/>
</dbReference>
<gene>
    <name evidence="8" type="primary">TSN6</name>
</gene>
<dbReference type="OrthoDB" id="9972904at2759"/>
<sequence length="240" mass="26703">MFKSKNQSFKGDKMGLGKTTAKHLLLLLNFIFTLLGIVVIAFGIFVLVSAANNNIDHGENLAGGLIITLGIIIVVISIFGCLAAIHESCKKLIVYIISLIVLILLQLILAAMASQGTKDGLAGSVHDGFEELWEYELKEPGALAYYENWLHCCGVNNTDDYHRIQHDIPPTCCKDRNCQIVDNIYNEGCQAKFEEYLSGKMLMFSVVSWILIIGEIAGAVLAWMLYSSVKNESRRNLRWM</sequence>
<dbReference type="InterPro" id="IPR008952">
    <property type="entry name" value="Tetraspanin_EC2_sf"/>
</dbReference>
<evidence type="ECO:0000256" key="6">
    <source>
        <dbReference type="PIRSR" id="PIRSR002419-1"/>
    </source>
</evidence>
<protein>
    <recommendedName>
        <fullName evidence="7">Tetraspanin</fullName>
    </recommendedName>
</protein>
<dbReference type="Gene3D" id="1.10.1450.10">
    <property type="entry name" value="Tetraspanin"/>
    <property type="match status" value="1"/>
</dbReference>
<evidence type="ECO:0000256" key="7">
    <source>
        <dbReference type="RuleBase" id="RU361218"/>
    </source>
</evidence>
<feature type="transmembrane region" description="Helical" evidence="7">
    <location>
        <begin position="92"/>
        <end position="113"/>
    </location>
</feature>
<evidence type="ECO:0000256" key="2">
    <source>
        <dbReference type="ARBA" id="ARBA00006840"/>
    </source>
</evidence>
<evidence type="ECO:0000313" key="8">
    <source>
        <dbReference type="EMBL" id="JAC49342.1"/>
    </source>
</evidence>
<dbReference type="PRINTS" id="PR00259">
    <property type="entry name" value="TMFOUR"/>
</dbReference>
<evidence type="ECO:0000256" key="4">
    <source>
        <dbReference type="ARBA" id="ARBA00022989"/>
    </source>
</evidence>
<feature type="transmembrane region" description="Helical" evidence="7">
    <location>
        <begin position="61"/>
        <end position="85"/>
    </location>
</feature>
<keyword evidence="3 7" id="KW-0812">Transmembrane</keyword>
<dbReference type="SUPFAM" id="SSF48652">
    <property type="entry name" value="Tetraspanin"/>
    <property type="match status" value="1"/>
</dbReference>
<feature type="transmembrane region" description="Helical" evidence="7">
    <location>
        <begin position="202"/>
        <end position="226"/>
    </location>
</feature>
<feature type="disulfide bond" evidence="6">
    <location>
        <begin position="152"/>
        <end position="189"/>
    </location>
</feature>
<accession>A0A034W4W1</accession>